<gene>
    <name evidence="1" type="ORF">DI526_01450</name>
</gene>
<protein>
    <submittedName>
        <fullName evidence="1">Uncharacterized protein</fullName>
    </submittedName>
</protein>
<evidence type="ECO:0000313" key="1">
    <source>
        <dbReference type="EMBL" id="PZR37210.1"/>
    </source>
</evidence>
<proteinExistence type="predicted"/>
<dbReference type="EMBL" id="QFQZ01000002">
    <property type="protein sequence ID" value="PZR37210.1"/>
    <property type="molecule type" value="Genomic_DNA"/>
</dbReference>
<dbReference type="AlphaFoldDB" id="A0A2W5VBQ7"/>
<organism evidence="1 2">
    <name type="scientific">Caulobacter segnis</name>
    <dbReference type="NCBI Taxonomy" id="88688"/>
    <lineage>
        <taxon>Bacteria</taxon>
        <taxon>Pseudomonadati</taxon>
        <taxon>Pseudomonadota</taxon>
        <taxon>Alphaproteobacteria</taxon>
        <taxon>Caulobacterales</taxon>
        <taxon>Caulobacteraceae</taxon>
        <taxon>Caulobacter</taxon>
    </lineage>
</organism>
<dbReference type="Proteomes" id="UP000249393">
    <property type="component" value="Unassembled WGS sequence"/>
</dbReference>
<name>A0A2W5VBQ7_9CAUL</name>
<evidence type="ECO:0000313" key="2">
    <source>
        <dbReference type="Proteomes" id="UP000249393"/>
    </source>
</evidence>
<comment type="caution">
    <text evidence="1">The sequence shown here is derived from an EMBL/GenBank/DDBJ whole genome shotgun (WGS) entry which is preliminary data.</text>
</comment>
<accession>A0A2W5VBQ7</accession>
<sequence length="104" mass="10957">MAAETPIVAVQLDQLEEDGLALAARLMEERCGGPVPVVSAQDFTIAIVRAFAHGQAVAINQAAGRRTCRVCGCWDLHACDDGCAWAGADICTACHPDTPSPRDH</sequence>
<dbReference type="RefSeq" id="WP_304273232.1">
    <property type="nucleotide sequence ID" value="NZ_QFQZ01000002.1"/>
</dbReference>
<reference evidence="1 2" key="1">
    <citation type="submission" date="2017-08" db="EMBL/GenBank/DDBJ databases">
        <title>Infants hospitalized years apart are colonized by the same room-sourced microbial strains.</title>
        <authorList>
            <person name="Brooks B."/>
            <person name="Olm M.R."/>
            <person name="Firek B.A."/>
            <person name="Baker R."/>
            <person name="Thomas B.C."/>
            <person name="Morowitz M.J."/>
            <person name="Banfield J.F."/>
        </authorList>
    </citation>
    <scope>NUCLEOTIDE SEQUENCE [LARGE SCALE GENOMIC DNA]</scope>
    <source>
        <strain evidence="1">S2_003_000_R2_4</strain>
    </source>
</reference>